<keyword evidence="3 4" id="KW-0802">TPR repeat</keyword>
<dbReference type="Pfam" id="PF23914">
    <property type="entry name" value="TPR_CcmH_CycH"/>
    <property type="match status" value="1"/>
</dbReference>
<dbReference type="AlphaFoldDB" id="A0A0A5I0J1"/>
<reference evidence="6 7" key="1">
    <citation type="submission" date="2014-10" db="EMBL/GenBank/DDBJ databases">
        <title>Genome sequencing of Vibrio sinaloensis T08.</title>
        <authorList>
            <person name="Chan K.-G."/>
            <person name="Mohamad N.I."/>
        </authorList>
    </citation>
    <scope>NUCLEOTIDE SEQUENCE [LARGE SCALE GENOMIC DNA]</scope>
    <source>
        <strain evidence="6 7">T08</strain>
    </source>
</reference>
<gene>
    <name evidence="6" type="ORF">NM06_08555</name>
</gene>
<dbReference type="RefSeq" id="WP_038190070.1">
    <property type="nucleotide sequence ID" value="NZ_JRWP01000008.1"/>
</dbReference>
<name>A0A0A5I0J1_PHOS4</name>
<sequence length="179" mass="20366">MKKIVLFSAVIAVPLFFWFKGSPPLPPEASEQVTRQRDSMSDIQGKLKQDPNQAPLWFQLGHGYLNQQEFDAALTSFDYAIRLSPEPVASHYAAKATARYYLNNQVLDDEVSALLNKALKLEPLNLTALSLIASDHFISFRYQQAIDTWTKMLDSQDRDLDRASIIYSLNLAKQMQKNQ</sequence>
<dbReference type="PANTHER" id="PTHR47870:SF1">
    <property type="entry name" value="CYTOCHROME C-TYPE BIOGENESIS PROTEIN CCMH"/>
    <property type="match status" value="1"/>
</dbReference>
<comment type="caution">
    <text evidence="6">The sequence shown here is derived from an EMBL/GenBank/DDBJ whole genome shotgun (WGS) entry which is preliminary data.</text>
</comment>
<feature type="domain" description="Cytochrome c-type biogenesis protein H TPR" evidence="5">
    <location>
        <begin position="45"/>
        <end position="158"/>
    </location>
</feature>
<evidence type="ECO:0000256" key="2">
    <source>
        <dbReference type="ARBA" id="ARBA00022748"/>
    </source>
</evidence>
<dbReference type="PROSITE" id="PS50005">
    <property type="entry name" value="TPR"/>
    <property type="match status" value="1"/>
</dbReference>
<evidence type="ECO:0000259" key="5">
    <source>
        <dbReference type="Pfam" id="PF23914"/>
    </source>
</evidence>
<dbReference type="InterPro" id="IPR011990">
    <property type="entry name" value="TPR-like_helical_dom_sf"/>
</dbReference>
<evidence type="ECO:0000256" key="4">
    <source>
        <dbReference type="PROSITE-ProRule" id="PRU00339"/>
    </source>
</evidence>
<dbReference type="PROSITE" id="PS50293">
    <property type="entry name" value="TPR_REGION"/>
    <property type="match status" value="1"/>
</dbReference>
<organism evidence="6 7">
    <name type="scientific">Photobacterium sp. (strain ATCC 43367)</name>
    <dbReference type="NCBI Taxonomy" id="379097"/>
    <lineage>
        <taxon>Bacteria</taxon>
        <taxon>Pseudomonadati</taxon>
        <taxon>Pseudomonadota</taxon>
        <taxon>Gammaproteobacteria</taxon>
        <taxon>Vibrionales</taxon>
        <taxon>Vibrionaceae</taxon>
        <taxon>Vibrio</taxon>
        <taxon>Vibrio oreintalis group</taxon>
    </lineage>
</organism>
<evidence type="ECO:0000256" key="1">
    <source>
        <dbReference type="ARBA" id="ARBA00022737"/>
    </source>
</evidence>
<dbReference type="GO" id="GO:0017004">
    <property type="term" value="P:cytochrome complex assembly"/>
    <property type="evidence" value="ECO:0007669"/>
    <property type="project" value="UniProtKB-KW"/>
</dbReference>
<accession>A0A0A5I0J1</accession>
<dbReference type="Gene3D" id="1.25.40.10">
    <property type="entry name" value="Tetratricopeptide repeat domain"/>
    <property type="match status" value="1"/>
</dbReference>
<dbReference type="InterPro" id="IPR019734">
    <property type="entry name" value="TPR_rpt"/>
</dbReference>
<evidence type="ECO:0000313" key="6">
    <source>
        <dbReference type="EMBL" id="KGY09301.1"/>
    </source>
</evidence>
<feature type="repeat" description="TPR" evidence="4">
    <location>
        <begin position="54"/>
        <end position="87"/>
    </location>
</feature>
<dbReference type="PANTHER" id="PTHR47870">
    <property type="entry name" value="CYTOCHROME C-TYPE BIOGENESIS PROTEIN CCMH"/>
    <property type="match status" value="1"/>
</dbReference>
<dbReference type="InterPro" id="IPR051263">
    <property type="entry name" value="C-type_cytochrome_biogenesis"/>
</dbReference>
<dbReference type="OrthoDB" id="9776053at2"/>
<evidence type="ECO:0000256" key="3">
    <source>
        <dbReference type="ARBA" id="ARBA00022803"/>
    </source>
</evidence>
<dbReference type="SMART" id="SM00028">
    <property type="entry name" value="TPR"/>
    <property type="match status" value="1"/>
</dbReference>
<dbReference type="STRING" id="379097.SE23_02605"/>
<proteinExistence type="predicted"/>
<dbReference type="Proteomes" id="UP000030451">
    <property type="component" value="Unassembled WGS sequence"/>
</dbReference>
<dbReference type="EMBL" id="JRWP01000008">
    <property type="protein sequence ID" value="KGY09301.1"/>
    <property type="molecule type" value="Genomic_DNA"/>
</dbReference>
<protein>
    <submittedName>
        <fullName evidence="6">Nitrite reductase</fullName>
    </submittedName>
</protein>
<keyword evidence="2" id="KW-0201">Cytochrome c-type biogenesis</keyword>
<dbReference type="SUPFAM" id="SSF48452">
    <property type="entry name" value="TPR-like"/>
    <property type="match status" value="1"/>
</dbReference>
<dbReference type="InterPro" id="IPR056413">
    <property type="entry name" value="TPR_CcmH_CycH"/>
</dbReference>
<evidence type="ECO:0000313" key="7">
    <source>
        <dbReference type="Proteomes" id="UP000030451"/>
    </source>
</evidence>
<keyword evidence="1" id="KW-0677">Repeat</keyword>